<protein>
    <submittedName>
        <fullName evidence="2">Uncharacterized protein</fullName>
    </submittedName>
</protein>
<proteinExistence type="predicted"/>
<dbReference type="AlphaFoldDB" id="A0A198UJ18"/>
<comment type="caution">
    <text evidence="2">The sequence shown here is derived from an EMBL/GenBank/DDBJ whole genome shotgun (WGS) entry which is preliminary data.</text>
</comment>
<accession>A0A198UJ18</accession>
<dbReference type="Proteomes" id="UP000078228">
    <property type="component" value="Unassembled WGS sequence"/>
</dbReference>
<feature type="transmembrane region" description="Helical" evidence="1">
    <location>
        <begin position="17"/>
        <end position="35"/>
    </location>
</feature>
<evidence type="ECO:0000313" key="4">
    <source>
        <dbReference type="Proteomes" id="UP000078228"/>
    </source>
</evidence>
<keyword evidence="4" id="KW-1185">Reference proteome</keyword>
<evidence type="ECO:0000313" key="3">
    <source>
        <dbReference type="EMBL" id="OAU98752.1"/>
    </source>
</evidence>
<dbReference type="EMBL" id="LXHE01000026">
    <property type="protein sequence ID" value="OAU98752.1"/>
    <property type="molecule type" value="Genomic_DNA"/>
</dbReference>
<evidence type="ECO:0000313" key="2">
    <source>
        <dbReference type="EMBL" id="OAU96381.1"/>
    </source>
</evidence>
<keyword evidence="1" id="KW-1133">Transmembrane helix</keyword>
<organism evidence="2 4">
    <name type="scientific">Moraxella catarrhalis</name>
    <name type="common">Branhamella catarrhalis</name>
    <dbReference type="NCBI Taxonomy" id="480"/>
    <lineage>
        <taxon>Bacteria</taxon>
        <taxon>Pseudomonadati</taxon>
        <taxon>Pseudomonadota</taxon>
        <taxon>Gammaproteobacteria</taxon>
        <taxon>Moraxellales</taxon>
        <taxon>Moraxellaceae</taxon>
        <taxon>Moraxella</taxon>
    </lineage>
</organism>
<sequence length="37" mass="4428">MVIATKIFQDICLNDSVNFYCGLFWFYRIGLLFILHL</sequence>
<dbReference type="Proteomes" id="UP000078446">
    <property type="component" value="Unassembled WGS sequence"/>
</dbReference>
<dbReference type="EMBL" id="LXHC01000019">
    <property type="protein sequence ID" value="OAU96381.1"/>
    <property type="molecule type" value="Genomic_DNA"/>
</dbReference>
<name>A0A198UJ18_MORCA</name>
<reference evidence="4 5" key="1">
    <citation type="journal article" date="2016" name="Genome Biol. Evol.">
        <title>Comparative Genomic Analyses of the Moraxella catarrhalis Serosensitive and Seroresistant Lineages Demonstrate Their Independent Evolution.</title>
        <authorList>
            <person name="Earl J.P."/>
            <person name="de Vries S.P."/>
            <person name="Ahmed A."/>
            <person name="Powell E."/>
            <person name="Schultz M.P."/>
            <person name="Hermans P.W."/>
            <person name="Hill D.J."/>
            <person name="Zhou Z."/>
            <person name="Constantinidou C.I."/>
            <person name="Hu F.Z."/>
            <person name="Bootsma H.J."/>
            <person name="Ehrlich G.D."/>
        </authorList>
    </citation>
    <scope>NUCLEOTIDE SEQUENCE [LARGE SCALE GENOMIC DNA]</scope>
    <source>
        <strain evidence="2 4">Z7542</strain>
        <strain evidence="3 5">Z7574</strain>
    </source>
</reference>
<dbReference type="PATRIC" id="fig|480.231.peg.1374"/>
<gene>
    <name evidence="3" type="ORF">AO382_2263</name>
    <name evidence="2" type="ORF">AO384_1069</name>
</gene>
<evidence type="ECO:0000313" key="5">
    <source>
        <dbReference type="Proteomes" id="UP000078446"/>
    </source>
</evidence>
<keyword evidence="1" id="KW-0812">Transmembrane</keyword>
<evidence type="ECO:0000256" key="1">
    <source>
        <dbReference type="SAM" id="Phobius"/>
    </source>
</evidence>
<keyword evidence="1" id="KW-0472">Membrane</keyword>